<keyword evidence="4" id="KW-0472">Membrane</keyword>
<feature type="transmembrane region" description="Helical" evidence="4">
    <location>
        <begin position="817"/>
        <end position="836"/>
    </location>
</feature>
<feature type="transmembrane region" description="Helical" evidence="4">
    <location>
        <begin position="200"/>
        <end position="225"/>
    </location>
</feature>
<dbReference type="GO" id="GO:0005886">
    <property type="term" value="C:plasma membrane"/>
    <property type="evidence" value="ECO:0007669"/>
    <property type="project" value="UniProtKB-SubCell"/>
</dbReference>
<feature type="region of interest" description="Disordered" evidence="3">
    <location>
        <begin position="335"/>
        <end position="400"/>
    </location>
</feature>
<feature type="transmembrane region" description="Helical" evidence="4">
    <location>
        <begin position="907"/>
        <end position="925"/>
    </location>
</feature>
<keyword evidence="4" id="KW-0812">Transmembrane</keyword>
<dbReference type="Pfam" id="PF07690">
    <property type="entry name" value="MFS_1"/>
    <property type="match status" value="1"/>
</dbReference>
<feature type="transmembrane region" description="Helical" evidence="4">
    <location>
        <begin position="237"/>
        <end position="259"/>
    </location>
</feature>
<dbReference type="GO" id="GO:0022857">
    <property type="term" value="F:transmembrane transporter activity"/>
    <property type="evidence" value="ECO:0007669"/>
    <property type="project" value="InterPro"/>
</dbReference>
<feature type="transmembrane region" description="Helical" evidence="4">
    <location>
        <begin position="285"/>
        <end position="312"/>
    </location>
</feature>
<dbReference type="EMBL" id="CP144535">
    <property type="protein sequence ID" value="WWC63015.1"/>
    <property type="molecule type" value="Genomic_DNA"/>
</dbReference>
<dbReference type="OrthoDB" id="2562510at2759"/>
<reference evidence="7" key="2">
    <citation type="submission" date="2013-07" db="EMBL/GenBank/DDBJ databases">
        <authorList>
            <consortium name="The Broad Institute Genome Sequencing Platform"/>
            <person name="Cuomo C."/>
            <person name="Litvintseva A."/>
            <person name="Chen Y."/>
            <person name="Heitman J."/>
            <person name="Sun S."/>
            <person name="Springer D."/>
            <person name="Dromer F."/>
            <person name="Young S.K."/>
            <person name="Zeng Q."/>
            <person name="Gargeya S."/>
            <person name="Fitzgerald M."/>
            <person name="Abouelleil A."/>
            <person name="Alvarado L."/>
            <person name="Berlin A.M."/>
            <person name="Chapman S.B."/>
            <person name="Dewar J."/>
            <person name="Goldberg J."/>
            <person name="Griggs A."/>
            <person name="Gujja S."/>
            <person name="Hansen M."/>
            <person name="Howarth C."/>
            <person name="Imamovic A."/>
            <person name="Larimer J."/>
            <person name="McCowan C."/>
            <person name="Murphy C."/>
            <person name="Pearson M."/>
            <person name="Priest M."/>
            <person name="Roberts A."/>
            <person name="Saif S."/>
            <person name="Shea T."/>
            <person name="Sykes S."/>
            <person name="Wortman J."/>
            <person name="Nusbaum C."/>
            <person name="Birren B."/>
        </authorList>
    </citation>
    <scope>NUCLEOTIDE SEQUENCE</scope>
    <source>
        <strain evidence="7">CBS 10117</strain>
    </source>
</reference>
<feature type="transmembrane region" description="Helical" evidence="4">
    <location>
        <begin position="149"/>
        <end position="171"/>
    </location>
</feature>
<feature type="transmembrane region" description="Helical" evidence="4">
    <location>
        <begin position="116"/>
        <end position="137"/>
    </location>
</feature>
<feature type="domain" description="Rhodopsin" evidence="5">
    <location>
        <begin position="55"/>
        <end position="316"/>
    </location>
</feature>
<dbReference type="PANTHER" id="PTHR43702:SF13">
    <property type="entry name" value="MONOSACCHARIDE TRANSPORTER, PUTATIVE (AFU_ORTHOLOGUE AFUA_4G06630)-RELATED"/>
    <property type="match status" value="1"/>
</dbReference>
<dbReference type="Pfam" id="PF20684">
    <property type="entry name" value="Fung_rhodopsin"/>
    <property type="match status" value="1"/>
</dbReference>
<protein>
    <recommendedName>
        <fullName evidence="5">Rhodopsin domain-containing protein</fullName>
    </recommendedName>
</protein>
<feature type="transmembrane region" description="Helical" evidence="4">
    <location>
        <begin position="848"/>
        <end position="867"/>
    </location>
</feature>
<keyword evidence="4" id="KW-1133">Transmembrane helix</keyword>
<dbReference type="GeneID" id="28968643"/>
<feature type="transmembrane region" description="Helical" evidence="4">
    <location>
        <begin position="879"/>
        <end position="895"/>
    </location>
</feature>
<dbReference type="Gene3D" id="1.20.1250.20">
    <property type="entry name" value="MFS general substrate transporter like domains"/>
    <property type="match status" value="2"/>
</dbReference>
<feature type="transmembrane region" description="Helical" evidence="4">
    <location>
        <begin position="596"/>
        <end position="613"/>
    </location>
</feature>
<feature type="transmembrane region" description="Helical" evidence="4">
    <location>
        <begin position="571"/>
        <end position="589"/>
    </location>
</feature>
<feature type="transmembrane region" description="Helical" evidence="4">
    <location>
        <begin position="71"/>
        <end position="96"/>
    </location>
</feature>
<feature type="region of interest" description="Disordered" evidence="3">
    <location>
        <begin position="947"/>
        <end position="967"/>
    </location>
</feature>
<dbReference type="InterPro" id="IPR049326">
    <property type="entry name" value="Rhodopsin_dom_fungi"/>
</dbReference>
<keyword evidence="8" id="KW-1185">Reference proteome</keyword>
<dbReference type="PANTHER" id="PTHR43702">
    <property type="entry name" value="L-FUCOSE-PROTON SYMPORTER"/>
    <property type="match status" value="1"/>
</dbReference>
<dbReference type="STRING" id="1296121.A0A1A6A202"/>
<reference evidence="6" key="1">
    <citation type="submission" date="2013-07" db="EMBL/GenBank/DDBJ databases">
        <title>The Genome Sequence of Cryptococcus dejecticola CBS10117.</title>
        <authorList>
            <consortium name="The Broad Institute Genome Sequencing Platform"/>
            <person name="Cuomo C."/>
            <person name="Litvintseva A."/>
            <person name="Chen Y."/>
            <person name="Heitman J."/>
            <person name="Sun S."/>
            <person name="Springer D."/>
            <person name="Dromer F."/>
            <person name="Young S.K."/>
            <person name="Zeng Q."/>
            <person name="Gargeya S."/>
            <person name="Fitzgerald M."/>
            <person name="Abouelleil A."/>
            <person name="Alvarado L."/>
            <person name="Berlin A.M."/>
            <person name="Chapman S.B."/>
            <person name="Dewar J."/>
            <person name="Goldberg J."/>
            <person name="Griggs A."/>
            <person name="Gujja S."/>
            <person name="Hansen M."/>
            <person name="Howarth C."/>
            <person name="Imamovic A."/>
            <person name="Larimer J."/>
            <person name="McCowan C."/>
            <person name="Murphy C."/>
            <person name="Pearson M."/>
            <person name="Priest M."/>
            <person name="Roberts A."/>
            <person name="Saif S."/>
            <person name="Shea T."/>
            <person name="Sykes S."/>
            <person name="Wortman J."/>
            <person name="Nusbaum C."/>
            <person name="Birren B."/>
        </authorList>
    </citation>
    <scope>NUCLEOTIDE SEQUENCE [LARGE SCALE GENOMIC DNA]</scope>
    <source>
        <strain evidence="6">CBS 10117</strain>
    </source>
</reference>
<keyword evidence="2" id="KW-1003">Cell membrane</keyword>
<sequence length="1019" mass="111738">MSSTIISSVISAAATASASVDISSVPHVTSQHDRSDTIFAVGIVMTVLATFFVAMRILSKTWVVRKVMWDDYITVVAWLFFVALASAVITGSRSGLGKVGVDIHPDWIGPLRKATYTFTVFYNPATMTIKLAILLLYRRMSEVQPWFRYGTYATMLIVTLAGTVCTFIAIFQCRPISAAWATGTLGDTDADDTDAQCIDVIALFLSSAPVNILTDLAILLLPLPILTSLRMEMRQKVALIATFLVGGFVTVVDIVRIAYLQQALKAERIYGDHGELNANTQFGDFTFYISFSIMWSFIEISVGLMCSCTLVLKPLILRVVPAILRKSRERGLTQAETYHLTRLSNGSPQAEPEKSPKSPMSPRAEQRITPVLPSIVEGSEIAAGGARRESDGTEGDEEGQGDIFDFMAILKEEPPQHHSQIFTKGQGQGQNAGPDGLNVPVDDAARKKRARSRSRTRGGSGSNENNNGNIGTNTVTSVLQRLRPRQFSRSTKESEQPQHTQGPSAKFFDFVNMSGKKPLTELGQKEAIGPILFVSILFFMWGFSYGFIGNLNGEIEGFLGFSPSQSLGLQSSYWVAYVVGPITIGYWILKKLGFKATFVAGLTIYSTGAMAFWPSAVLTSYPGFVISNFLAALGLSVLETAANPFIALAGPGELSEARLLFSQAIQAIGSLASSLLSQQVFFKNVDQYRLFKVQWCYLAVSIFVLILAAIFYYVPLSEATDEDLEIKAERRFEHANIQANCKAFGVPARWFILVGGVFVLSNYVSAQECISFAWNTYVIDLKPSADMQWMRTIGQALFFASRTLASFGCYIGIPPRLILAFCVVGAFLTSLLPMILQNQNPNGALGTIILHFFFEGPVFPLVFAMTIRGQGKHTKSTSMALIASIGGAAVFPAISYKVERDHPNNKLIPLIIVVVLYGSMFFFPITTSLNRNLRRWIDPGWSRKKVGDKIAPDHETPPEQRHVPHYDRRTREDLGITSMNSLNSHTQSGVVGLGLNLNGANLNEVASFGSVRGIRDFDG</sequence>
<organism evidence="6">
    <name type="scientific">Kwoniella dejecticola CBS 10117</name>
    <dbReference type="NCBI Taxonomy" id="1296121"/>
    <lineage>
        <taxon>Eukaryota</taxon>
        <taxon>Fungi</taxon>
        <taxon>Dikarya</taxon>
        <taxon>Basidiomycota</taxon>
        <taxon>Agaricomycotina</taxon>
        <taxon>Tremellomycetes</taxon>
        <taxon>Tremellales</taxon>
        <taxon>Cryptococcaceae</taxon>
        <taxon>Kwoniella</taxon>
    </lineage>
</organism>
<dbReference type="VEuPathDB" id="FungiDB:I303_04944"/>
<accession>A0A1A6A202</accession>
<feature type="compositionally biased region" description="Low complexity" evidence="3">
    <location>
        <begin position="462"/>
        <end position="474"/>
    </location>
</feature>
<dbReference type="AlphaFoldDB" id="A0A1A6A202"/>
<feature type="region of interest" description="Disordered" evidence="3">
    <location>
        <begin position="419"/>
        <end position="474"/>
    </location>
</feature>
<feature type="transmembrane region" description="Helical" evidence="4">
    <location>
        <begin position="37"/>
        <end position="59"/>
    </location>
</feature>
<proteinExistence type="predicted"/>
<feature type="compositionally biased region" description="Polar residues" evidence="3">
    <location>
        <begin position="419"/>
        <end position="431"/>
    </location>
</feature>
<feature type="region of interest" description="Disordered" evidence="3">
    <location>
        <begin position="486"/>
        <end position="506"/>
    </location>
</feature>
<evidence type="ECO:0000256" key="2">
    <source>
        <dbReference type="ARBA" id="ARBA00022475"/>
    </source>
</evidence>
<reference evidence="7" key="3">
    <citation type="submission" date="2024-02" db="EMBL/GenBank/DDBJ databases">
        <title>Comparative genomics of Cryptococcus and Kwoniella reveals pathogenesis evolution and contrasting modes of karyotype evolution via chromosome fusion or intercentromeric recombination.</title>
        <authorList>
            <person name="Coelho M.A."/>
            <person name="David-Palma M."/>
            <person name="Shea T."/>
            <person name="Bowers K."/>
            <person name="McGinley-Smith S."/>
            <person name="Mohammad A.W."/>
            <person name="Gnirke A."/>
            <person name="Yurkov A.M."/>
            <person name="Nowrousian M."/>
            <person name="Sun S."/>
            <person name="Cuomo C.A."/>
            <person name="Heitman J."/>
        </authorList>
    </citation>
    <scope>NUCLEOTIDE SEQUENCE</scope>
    <source>
        <strain evidence="7">CBS 10117</strain>
    </source>
</reference>
<evidence type="ECO:0000259" key="5">
    <source>
        <dbReference type="Pfam" id="PF20684"/>
    </source>
</evidence>
<dbReference type="InterPro" id="IPR050375">
    <property type="entry name" value="MFS_TsgA-like"/>
</dbReference>
<dbReference type="SUPFAM" id="SSF103473">
    <property type="entry name" value="MFS general substrate transporter"/>
    <property type="match status" value="1"/>
</dbReference>
<evidence type="ECO:0000256" key="4">
    <source>
        <dbReference type="SAM" id="Phobius"/>
    </source>
</evidence>
<evidence type="ECO:0000313" key="7">
    <source>
        <dbReference type="EMBL" id="WWC63015.1"/>
    </source>
</evidence>
<dbReference type="Proteomes" id="UP000078595">
    <property type="component" value="Chromosome 6"/>
</dbReference>
<dbReference type="RefSeq" id="XP_018261929.1">
    <property type="nucleotide sequence ID" value="XM_018408238.1"/>
</dbReference>
<name>A0A1A6A202_9TREE</name>
<feature type="transmembrane region" description="Helical" evidence="4">
    <location>
        <begin position="527"/>
        <end position="551"/>
    </location>
</feature>
<evidence type="ECO:0000256" key="1">
    <source>
        <dbReference type="ARBA" id="ARBA00004429"/>
    </source>
</evidence>
<evidence type="ECO:0000313" key="8">
    <source>
        <dbReference type="Proteomes" id="UP000078595"/>
    </source>
</evidence>
<evidence type="ECO:0000256" key="3">
    <source>
        <dbReference type="SAM" id="MobiDB-lite"/>
    </source>
</evidence>
<feature type="transmembrane region" description="Helical" evidence="4">
    <location>
        <begin position="695"/>
        <end position="714"/>
    </location>
</feature>
<evidence type="ECO:0000313" key="6">
    <source>
        <dbReference type="EMBL" id="OBR84087.1"/>
    </source>
</evidence>
<feature type="compositionally biased region" description="Basic residues" evidence="3">
    <location>
        <begin position="446"/>
        <end position="456"/>
    </location>
</feature>
<gene>
    <name evidence="6" type="ORF">I303_04944</name>
    <name evidence="7" type="ORF">I303_105613</name>
</gene>
<comment type="subcellular location">
    <subcellularLocation>
        <location evidence="1">Cell inner membrane</location>
        <topology evidence="1">Multi-pass membrane protein</topology>
    </subcellularLocation>
</comment>
<dbReference type="EMBL" id="KI894032">
    <property type="protein sequence ID" value="OBR84087.1"/>
    <property type="molecule type" value="Genomic_DNA"/>
</dbReference>
<dbReference type="InterPro" id="IPR036259">
    <property type="entry name" value="MFS_trans_sf"/>
</dbReference>
<dbReference type="KEGG" id="kdj:28968643"/>
<dbReference type="InterPro" id="IPR011701">
    <property type="entry name" value="MFS"/>
</dbReference>